<dbReference type="InterPro" id="IPR050979">
    <property type="entry name" value="LD-transpeptidase"/>
</dbReference>
<feature type="region of interest" description="Disordered" evidence="7">
    <location>
        <begin position="27"/>
        <end position="124"/>
    </location>
</feature>
<evidence type="ECO:0000313" key="11">
    <source>
        <dbReference type="Proteomes" id="UP001500064"/>
    </source>
</evidence>
<protein>
    <recommendedName>
        <fullName evidence="9">L,D-TPase catalytic domain-containing protein</fullName>
    </recommendedName>
</protein>
<feature type="compositionally biased region" description="Low complexity" evidence="7">
    <location>
        <begin position="70"/>
        <end position="82"/>
    </location>
</feature>
<name>A0ABP4QSQ0_9ACTN</name>
<feature type="domain" description="L,D-TPase catalytic" evidence="9">
    <location>
        <begin position="296"/>
        <end position="413"/>
    </location>
</feature>
<keyword evidence="2" id="KW-0808">Transferase</keyword>
<dbReference type="Pfam" id="PF03734">
    <property type="entry name" value="YkuD"/>
    <property type="match status" value="1"/>
</dbReference>
<dbReference type="PROSITE" id="PS51257">
    <property type="entry name" value="PROKAR_LIPOPROTEIN"/>
    <property type="match status" value="1"/>
</dbReference>
<dbReference type="SUPFAM" id="SSF141523">
    <property type="entry name" value="L,D-transpeptidase catalytic domain-like"/>
    <property type="match status" value="1"/>
</dbReference>
<feature type="active site" description="Proton donor/acceptor" evidence="6">
    <location>
        <position position="375"/>
    </location>
</feature>
<reference evidence="11" key="1">
    <citation type="journal article" date="2019" name="Int. J. Syst. Evol. Microbiol.">
        <title>The Global Catalogue of Microorganisms (GCM) 10K type strain sequencing project: providing services to taxonomists for standard genome sequencing and annotation.</title>
        <authorList>
            <consortium name="The Broad Institute Genomics Platform"/>
            <consortium name="The Broad Institute Genome Sequencing Center for Infectious Disease"/>
            <person name="Wu L."/>
            <person name="Ma J."/>
        </authorList>
    </citation>
    <scope>NUCLEOTIDE SEQUENCE [LARGE SCALE GENOMIC DNA]</scope>
    <source>
        <strain evidence="11">JCM 13929</strain>
    </source>
</reference>
<dbReference type="InterPro" id="IPR036365">
    <property type="entry name" value="PGBD-like_sf"/>
</dbReference>
<feature type="active site" description="Nucleophile" evidence="6">
    <location>
        <position position="389"/>
    </location>
</feature>
<accession>A0ABP4QSQ0</accession>
<evidence type="ECO:0000256" key="3">
    <source>
        <dbReference type="ARBA" id="ARBA00022960"/>
    </source>
</evidence>
<keyword evidence="8" id="KW-0732">Signal</keyword>
<evidence type="ECO:0000256" key="7">
    <source>
        <dbReference type="SAM" id="MobiDB-lite"/>
    </source>
</evidence>
<evidence type="ECO:0000313" key="10">
    <source>
        <dbReference type="EMBL" id="GAA1619813.1"/>
    </source>
</evidence>
<dbReference type="InterPro" id="IPR036366">
    <property type="entry name" value="PGBDSf"/>
</dbReference>
<feature type="signal peptide" evidence="8">
    <location>
        <begin position="1"/>
        <end position="25"/>
    </location>
</feature>
<keyword evidence="3 6" id="KW-0133">Cell shape</keyword>
<comment type="pathway">
    <text evidence="1 6">Cell wall biogenesis; peptidoglycan biosynthesis.</text>
</comment>
<evidence type="ECO:0000259" key="9">
    <source>
        <dbReference type="PROSITE" id="PS52029"/>
    </source>
</evidence>
<evidence type="ECO:0000256" key="2">
    <source>
        <dbReference type="ARBA" id="ARBA00022679"/>
    </source>
</evidence>
<evidence type="ECO:0000256" key="5">
    <source>
        <dbReference type="ARBA" id="ARBA00023316"/>
    </source>
</evidence>
<feature type="compositionally biased region" description="Gly residues" evidence="7">
    <location>
        <begin position="201"/>
        <end position="210"/>
    </location>
</feature>
<dbReference type="SUPFAM" id="SSF47090">
    <property type="entry name" value="PGBD-like"/>
    <property type="match status" value="1"/>
</dbReference>
<dbReference type="PANTHER" id="PTHR30582">
    <property type="entry name" value="L,D-TRANSPEPTIDASE"/>
    <property type="match status" value="1"/>
</dbReference>
<keyword evidence="5 6" id="KW-0961">Cell wall biogenesis/degradation</keyword>
<evidence type="ECO:0000256" key="1">
    <source>
        <dbReference type="ARBA" id="ARBA00004752"/>
    </source>
</evidence>
<feature type="region of interest" description="Disordered" evidence="7">
    <location>
        <begin position="193"/>
        <end position="215"/>
    </location>
</feature>
<dbReference type="InterPro" id="IPR038063">
    <property type="entry name" value="Transpep_catalytic_dom"/>
</dbReference>
<keyword evidence="4 6" id="KW-0573">Peptidoglycan synthesis</keyword>
<organism evidence="10 11">
    <name type="scientific">Nonomuraea maheshkhaliensis</name>
    <dbReference type="NCBI Taxonomy" id="419590"/>
    <lineage>
        <taxon>Bacteria</taxon>
        <taxon>Bacillati</taxon>
        <taxon>Actinomycetota</taxon>
        <taxon>Actinomycetes</taxon>
        <taxon>Streptosporangiales</taxon>
        <taxon>Streptosporangiaceae</taxon>
        <taxon>Nonomuraea</taxon>
    </lineage>
</organism>
<keyword evidence="11" id="KW-1185">Reference proteome</keyword>
<dbReference type="Gene3D" id="2.40.440.10">
    <property type="entry name" value="L,D-transpeptidase catalytic domain-like"/>
    <property type="match status" value="1"/>
</dbReference>
<dbReference type="InterPro" id="IPR005490">
    <property type="entry name" value="LD_TPept_cat_dom"/>
</dbReference>
<dbReference type="Pfam" id="PF01471">
    <property type="entry name" value="PG_binding_1"/>
    <property type="match status" value="1"/>
</dbReference>
<sequence length="417" mass="45423">MRIKLQRIAALGLGTVVACGLPAVAEAVTSRPESSRPGAGRTEMGRPGAGRAETGRPEADRPGARRADTGRAGAGRADVGRPGADRTDERRSKTRWPDAGRPGFRWAERDRPGTGRAVTSRADVRRADVRRDTRRADLREADTRGADARRADTLWTDLAQTDPAQTGPTWADTARADTVRADTARADTARVDTGRTSTGRTGTGQAGSGSTGAVEGALLRPGARGEAVRLLQRRLHAGHYYYGKINGVYDEQTKFAVWALQKNRRMVPKGEVDRQVWKALDKPARRRPLVPNGPPDRVEINLREQFLTVYRDRRPVLFSHISTGAEVRYCEGGRCGNAITPVGDFRVQSRAPGWTTGRLGSMFNSLYFTGGIAMHGSSQVPLRPASHGCVRLPIETSKRLYEIVGIGEPVYVRGKIM</sequence>
<dbReference type="PROSITE" id="PS52029">
    <property type="entry name" value="LD_TPASE"/>
    <property type="match status" value="1"/>
</dbReference>
<feature type="compositionally biased region" description="Basic and acidic residues" evidence="7">
    <location>
        <begin position="83"/>
        <end position="98"/>
    </location>
</feature>
<proteinExistence type="predicted"/>
<dbReference type="PANTHER" id="PTHR30582:SF2">
    <property type="entry name" value="L,D-TRANSPEPTIDASE YCIB-RELATED"/>
    <property type="match status" value="1"/>
</dbReference>
<feature type="compositionally biased region" description="Basic and acidic residues" evidence="7">
    <location>
        <begin position="53"/>
        <end position="69"/>
    </location>
</feature>
<dbReference type="Gene3D" id="1.10.101.10">
    <property type="entry name" value="PGBD-like superfamily/PGBD"/>
    <property type="match status" value="1"/>
</dbReference>
<gene>
    <name evidence="10" type="ORF">GCM10009733_015310</name>
</gene>
<evidence type="ECO:0000256" key="4">
    <source>
        <dbReference type="ARBA" id="ARBA00022984"/>
    </source>
</evidence>
<evidence type="ECO:0000256" key="8">
    <source>
        <dbReference type="SAM" id="SignalP"/>
    </source>
</evidence>
<dbReference type="InterPro" id="IPR002477">
    <property type="entry name" value="Peptidoglycan-bd-like"/>
</dbReference>
<dbReference type="CDD" id="cd16913">
    <property type="entry name" value="YkuD_like"/>
    <property type="match status" value="1"/>
</dbReference>
<dbReference type="EMBL" id="BAAAMU010000007">
    <property type="protein sequence ID" value="GAA1619813.1"/>
    <property type="molecule type" value="Genomic_DNA"/>
</dbReference>
<comment type="caution">
    <text evidence="10">The sequence shown here is derived from an EMBL/GenBank/DDBJ whole genome shotgun (WGS) entry which is preliminary data.</text>
</comment>
<feature type="chain" id="PRO_5045236685" description="L,D-TPase catalytic domain-containing protein" evidence="8">
    <location>
        <begin position="26"/>
        <end position="417"/>
    </location>
</feature>
<dbReference type="Proteomes" id="UP001500064">
    <property type="component" value="Unassembled WGS sequence"/>
</dbReference>
<evidence type="ECO:0000256" key="6">
    <source>
        <dbReference type="PROSITE-ProRule" id="PRU01373"/>
    </source>
</evidence>